<accession>A0ABT0UVR2</accession>
<feature type="transmembrane region" description="Helical" evidence="2">
    <location>
        <begin position="25"/>
        <end position="44"/>
    </location>
</feature>
<reference evidence="3" key="1">
    <citation type="submission" date="2022-06" db="EMBL/GenBank/DDBJ databases">
        <title>Genome public.</title>
        <authorList>
            <person name="Sun Q."/>
        </authorList>
    </citation>
    <scope>NUCLEOTIDE SEQUENCE</scope>
    <source>
        <strain evidence="3">CWNU-1</strain>
    </source>
</reference>
<dbReference type="Proteomes" id="UP001431429">
    <property type="component" value="Unassembled WGS sequence"/>
</dbReference>
<feature type="region of interest" description="Disordered" evidence="1">
    <location>
        <begin position="1"/>
        <end position="20"/>
    </location>
</feature>
<evidence type="ECO:0000313" key="4">
    <source>
        <dbReference type="Proteomes" id="UP001431429"/>
    </source>
</evidence>
<gene>
    <name evidence="3" type="ORF">NBG84_30115</name>
</gene>
<protein>
    <recommendedName>
        <fullName evidence="5">Large membrane protein</fullName>
    </recommendedName>
</protein>
<keyword evidence="4" id="KW-1185">Reference proteome</keyword>
<feature type="region of interest" description="Disordered" evidence="1">
    <location>
        <begin position="397"/>
        <end position="433"/>
    </location>
</feature>
<dbReference type="EMBL" id="JAMQAW010000040">
    <property type="protein sequence ID" value="MCM2392492.1"/>
    <property type="molecule type" value="Genomic_DNA"/>
</dbReference>
<feature type="region of interest" description="Disordered" evidence="1">
    <location>
        <begin position="52"/>
        <end position="92"/>
    </location>
</feature>
<evidence type="ECO:0000313" key="3">
    <source>
        <dbReference type="EMBL" id="MCM2392492.1"/>
    </source>
</evidence>
<name>A0ABT0UVR2_9ACTN</name>
<evidence type="ECO:0008006" key="5">
    <source>
        <dbReference type="Google" id="ProtNLM"/>
    </source>
</evidence>
<evidence type="ECO:0000256" key="2">
    <source>
        <dbReference type="SAM" id="Phobius"/>
    </source>
</evidence>
<comment type="caution">
    <text evidence="3">The sequence shown here is derived from an EMBL/GenBank/DDBJ whole genome shotgun (WGS) entry which is preliminary data.</text>
</comment>
<organism evidence="3 4">
    <name type="scientific">Streptomyces albipurpureus</name>
    <dbReference type="NCBI Taxonomy" id="2897419"/>
    <lineage>
        <taxon>Bacteria</taxon>
        <taxon>Bacillati</taxon>
        <taxon>Actinomycetota</taxon>
        <taxon>Actinomycetes</taxon>
        <taxon>Kitasatosporales</taxon>
        <taxon>Streptomycetaceae</taxon>
        <taxon>Streptomyces</taxon>
    </lineage>
</organism>
<keyword evidence="2" id="KW-1133">Transmembrane helix</keyword>
<sequence>MRPRSDAVSSTENSDHSVRRRRAPLIASAAAVMLIAGGGGTYFATAGFDGGEDRDSAGSARAESGRKGNPPPRLSVDPDHPAGFAPGEPAPSGVVYRSAGSLPAGPERAAVHLPSGSVGKGEVARLAAALGVSGTPRLSGAAWTIGPGADGSGPLLRVDQKAPGTWTFSAYGSAPKGDNCVKGDSCWKQDAPDAVGTPVSETAAKKAAVPVLQALGQGDARVDARQLRGAVRVVNAEPVVGGLPTYGWTTGVEIGADGQVVGGGGHLKKPVKGEEYPVLSAQEALDRLNQGGTAAGAADCPPAGPGVDAPAKDVPCGPTACATPVPLEGEQKAAQPCDTVTPERKKVSGAVFALSAQSVAGRQALVPSWLFRVDQSGGAGALTVAHTAVEPEFLQKAGTTGPAQPTKPPKAPKPPKKIKPTGPVSDPAVPRPGQRIESYTVEGRTLTVTFWGGVCSDYRATATQSGSAVKVRIVTSAPDPKKVCILLAKQQTETVTLERPLGDRVVLDAESGQAVKRAGSSG</sequence>
<keyword evidence="2" id="KW-0812">Transmembrane</keyword>
<proteinExistence type="predicted"/>
<keyword evidence="2" id="KW-0472">Membrane</keyword>
<evidence type="ECO:0000256" key="1">
    <source>
        <dbReference type="SAM" id="MobiDB-lite"/>
    </source>
</evidence>